<proteinExistence type="predicted"/>
<dbReference type="Proteomes" id="UP000634136">
    <property type="component" value="Unassembled WGS sequence"/>
</dbReference>
<accession>A0A834XJ85</accession>
<name>A0A834XJ85_9FABA</name>
<dbReference type="EMBL" id="JAAIUW010000001">
    <property type="protein sequence ID" value="KAF7845525.1"/>
    <property type="molecule type" value="Genomic_DNA"/>
</dbReference>
<dbReference type="AlphaFoldDB" id="A0A834XJ85"/>
<comment type="caution">
    <text evidence="1">The sequence shown here is derived from an EMBL/GenBank/DDBJ whole genome shotgun (WGS) entry which is preliminary data.</text>
</comment>
<organism evidence="1 2">
    <name type="scientific">Senna tora</name>
    <dbReference type="NCBI Taxonomy" id="362788"/>
    <lineage>
        <taxon>Eukaryota</taxon>
        <taxon>Viridiplantae</taxon>
        <taxon>Streptophyta</taxon>
        <taxon>Embryophyta</taxon>
        <taxon>Tracheophyta</taxon>
        <taxon>Spermatophyta</taxon>
        <taxon>Magnoliopsida</taxon>
        <taxon>eudicotyledons</taxon>
        <taxon>Gunneridae</taxon>
        <taxon>Pentapetalae</taxon>
        <taxon>rosids</taxon>
        <taxon>fabids</taxon>
        <taxon>Fabales</taxon>
        <taxon>Fabaceae</taxon>
        <taxon>Caesalpinioideae</taxon>
        <taxon>Cassia clade</taxon>
        <taxon>Senna</taxon>
    </lineage>
</organism>
<gene>
    <name evidence="1" type="ORF">G2W53_002430</name>
</gene>
<evidence type="ECO:0000313" key="2">
    <source>
        <dbReference type="Proteomes" id="UP000634136"/>
    </source>
</evidence>
<sequence length="38" mass="4416">MAFVEFEETLAYRRKNQAMLVDVVMSKIAILGTKSDYF</sequence>
<reference evidence="1" key="1">
    <citation type="submission" date="2020-09" db="EMBL/GenBank/DDBJ databases">
        <title>Genome-Enabled Discovery of Anthraquinone Biosynthesis in Senna tora.</title>
        <authorList>
            <person name="Kang S.-H."/>
            <person name="Pandey R.P."/>
            <person name="Lee C.-M."/>
            <person name="Sim J.-S."/>
            <person name="Jeong J.-T."/>
            <person name="Choi B.-S."/>
            <person name="Jung M."/>
            <person name="Ginzburg D."/>
            <person name="Zhao K."/>
            <person name="Won S.Y."/>
            <person name="Oh T.-J."/>
            <person name="Yu Y."/>
            <person name="Kim N.-H."/>
            <person name="Lee O.R."/>
            <person name="Lee T.-H."/>
            <person name="Bashyal P."/>
            <person name="Kim T.-S."/>
            <person name="Lee W.-H."/>
            <person name="Kawkins C."/>
            <person name="Kim C.-K."/>
            <person name="Kim J.S."/>
            <person name="Ahn B.O."/>
            <person name="Rhee S.Y."/>
            <person name="Sohng J.K."/>
        </authorList>
    </citation>
    <scope>NUCLEOTIDE SEQUENCE</scope>
    <source>
        <tissue evidence="1">Leaf</tissue>
    </source>
</reference>
<evidence type="ECO:0000313" key="1">
    <source>
        <dbReference type="EMBL" id="KAF7845525.1"/>
    </source>
</evidence>
<keyword evidence="2" id="KW-1185">Reference proteome</keyword>
<protein>
    <submittedName>
        <fullName evidence="1">Uncharacterized protein</fullName>
    </submittedName>
</protein>